<evidence type="ECO:0000256" key="3">
    <source>
        <dbReference type="ARBA" id="ARBA00022801"/>
    </source>
</evidence>
<name>A0ABP8PFS9_9ACTN</name>
<dbReference type="Pfam" id="PF06441">
    <property type="entry name" value="EHN"/>
    <property type="match status" value="1"/>
</dbReference>
<dbReference type="PIRSF" id="PIRSF001112">
    <property type="entry name" value="Epoxide_hydrolase"/>
    <property type="match status" value="1"/>
</dbReference>
<organism evidence="6 7">
    <name type="scientific">Actinoallomurus oryzae</name>
    <dbReference type="NCBI Taxonomy" id="502180"/>
    <lineage>
        <taxon>Bacteria</taxon>
        <taxon>Bacillati</taxon>
        <taxon>Actinomycetota</taxon>
        <taxon>Actinomycetes</taxon>
        <taxon>Streptosporangiales</taxon>
        <taxon>Thermomonosporaceae</taxon>
        <taxon>Actinoallomurus</taxon>
    </lineage>
</organism>
<dbReference type="PANTHER" id="PTHR21661:SF35">
    <property type="entry name" value="EPOXIDE HYDROLASE"/>
    <property type="match status" value="1"/>
</dbReference>
<dbReference type="Proteomes" id="UP001500503">
    <property type="component" value="Unassembled WGS sequence"/>
</dbReference>
<protein>
    <submittedName>
        <fullName evidence="6">Epoxide hydrolase</fullName>
    </submittedName>
</protein>
<sequence>MSVSPFRVDVSDDVLADLRDRIRRTRFTPASSPEPWAAGTDPDYLRSLLEHWADGFDWRKAEEELNRLPHHRADLGGQRIHFVHVRAAGGRPALPLILTHGWPSSFVEMLPLVPLLTDPARFGGDPADAFDVVIPSLPGFLFSDLPPGRPMTERSEGIKRHAPVVTPPDGGGLMTRQTTAETWHRLMTEELGYARYGAFGGDIGGGVTNWLAALHPESVVGIHLIHPSAPADQDDLTDAERAWAEALDAFDEKDRGYSEIMCTRPDTIAAALQDSPAGLAAWIVDKYRDWSDCGGDLDSRFDRDDLLTVLTLYWATGTIGSSFRQYYDWFATPARPVVTVPTGVTMSAEPVFRDMPRSLAERGYADLRQWRGPTVGGHFMPMEEPALLAGDLRTLFRSLR</sequence>
<feature type="region of interest" description="Disordered" evidence="4">
    <location>
        <begin position="145"/>
        <end position="174"/>
    </location>
</feature>
<comment type="caution">
    <text evidence="6">The sequence shown here is derived from an EMBL/GenBank/DDBJ whole genome shotgun (WGS) entry which is preliminary data.</text>
</comment>
<dbReference type="EMBL" id="BAABHF010000010">
    <property type="protein sequence ID" value="GAA4485924.1"/>
    <property type="molecule type" value="Genomic_DNA"/>
</dbReference>
<dbReference type="GO" id="GO:0016787">
    <property type="term" value="F:hydrolase activity"/>
    <property type="evidence" value="ECO:0007669"/>
    <property type="project" value="UniProtKB-KW"/>
</dbReference>
<dbReference type="InterPro" id="IPR016292">
    <property type="entry name" value="Epoxide_hydrolase"/>
</dbReference>
<evidence type="ECO:0000259" key="5">
    <source>
        <dbReference type="Pfam" id="PF06441"/>
    </source>
</evidence>
<evidence type="ECO:0000313" key="7">
    <source>
        <dbReference type="Proteomes" id="UP001500503"/>
    </source>
</evidence>
<dbReference type="SUPFAM" id="SSF53474">
    <property type="entry name" value="alpha/beta-Hydrolases"/>
    <property type="match status" value="1"/>
</dbReference>
<reference evidence="7" key="1">
    <citation type="journal article" date="2019" name="Int. J. Syst. Evol. Microbiol.">
        <title>The Global Catalogue of Microorganisms (GCM) 10K type strain sequencing project: providing services to taxonomists for standard genome sequencing and annotation.</title>
        <authorList>
            <consortium name="The Broad Institute Genomics Platform"/>
            <consortium name="The Broad Institute Genome Sequencing Center for Infectious Disease"/>
            <person name="Wu L."/>
            <person name="Ma J."/>
        </authorList>
    </citation>
    <scope>NUCLEOTIDE SEQUENCE [LARGE SCALE GENOMIC DNA]</scope>
    <source>
        <strain evidence="7">JCM 17933</strain>
    </source>
</reference>
<evidence type="ECO:0000256" key="4">
    <source>
        <dbReference type="SAM" id="MobiDB-lite"/>
    </source>
</evidence>
<dbReference type="InterPro" id="IPR000639">
    <property type="entry name" value="Epox_hydrolase-like"/>
</dbReference>
<keyword evidence="7" id="KW-1185">Reference proteome</keyword>
<dbReference type="InterPro" id="IPR010497">
    <property type="entry name" value="Epoxide_hydro_N"/>
</dbReference>
<keyword evidence="2" id="KW-0058">Aromatic hydrocarbons catabolism</keyword>
<accession>A0ABP8PFS9</accession>
<dbReference type="RefSeq" id="WP_345458308.1">
    <property type="nucleotide sequence ID" value="NZ_BAABHF010000010.1"/>
</dbReference>
<comment type="similarity">
    <text evidence="1">Belongs to the peptidase S33 family.</text>
</comment>
<dbReference type="PRINTS" id="PR00412">
    <property type="entry name" value="EPOXHYDRLASE"/>
</dbReference>
<keyword evidence="3 6" id="KW-0378">Hydrolase</keyword>
<evidence type="ECO:0000313" key="6">
    <source>
        <dbReference type="EMBL" id="GAA4485924.1"/>
    </source>
</evidence>
<proteinExistence type="inferred from homology"/>
<dbReference type="InterPro" id="IPR029058">
    <property type="entry name" value="AB_hydrolase_fold"/>
</dbReference>
<dbReference type="Gene3D" id="3.40.50.1820">
    <property type="entry name" value="alpha/beta hydrolase"/>
    <property type="match status" value="1"/>
</dbReference>
<dbReference type="PANTHER" id="PTHR21661">
    <property type="entry name" value="EPOXIDE HYDROLASE 1-RELATED"/>
    <property type="match status" value="1"/>
</dbReference>
<feature type="domain" description="Epoxide hydrolase N-terminal" evidence="5">
    <location>
        <begin position="4"/>
        <end position="109"/>
    </location>
</feature>
<gene>
    <name evidence="6" type="ORF">GCM10023191_011260</name>
</gene>
<evidence type="ECO:0000256" key="1">
    <source>
        <dbReference type="ARBA" id="ARBA00010088"/>
    </source>
</evidence>
<evidence type="ECO:0000256" key="2">
    <source>
        <dbReference type="ARBA" id="ARBA00022797"/>
    </source>
</evidence>